<evidence type="ECO:0000256" key="1">
    <source>
        <dbReference type="SAM" id="MobiDB-lite"/>
    </source>
</evidence>
<proteinExistence type="predicted"/>
<evidence type="ECO:0000313" key="2">
    <source>
        <dbReference type="EMBL" id="KIW02087.1"/>
    </source>
</evidence>
<dbReference type="HOGENOM" id="CLU_1732901_0_0_1"/>
<protein>
    <submittedName>
        <fullName evidence="2">Uncharacterized protein</fullName>
    </submittedName>
</protein>
<keyword evidence="3" id="KW-1185">Reference proteome</keyword>
<dbReference type="VEuPathDB" id="FungiDB:PV09_06579"/>
<sequence length="151" mass="16739">MGIFSKLKNDVPDDTIGRILTRNPNVVKIEQVKERNVKFMPWLSSKKTTVFYFQPEVQQEQQSEPSEHSSTRAALPAPAVTETALVNADKKPATTTQASSLSIKDEKGRGQEYVSWNAMQLAGTLMAAATVAAAGGKQAYDLYRRYSEKKE</sequence>
<reference evidence="2 3" key="1">
    <citation type="submission" date="2015-01" db="EMBL/GenBank/DDBJ databases">
        <title>The Genome Sequence of Ochroconis gallopava CBS43764.</title>
        <authorList>
            <consortium name="The Broad Institute Genomics Platform"/>
            <person name="Cuomo C."/>
            <person name="de Hoog S."/>
            <person name="Gorbushina A."/>
            <person name="Stielow B."/>
            <person name="Teixiera M."/>
            <person name="Abouelleil A."/>
            <person name="Chapman S.B."/>
            <person name="Priest M."/>
            <person name="Young S.K."/>
            <person name="Wortman J."/>
            <person name="Nusbaum C."/>
            <person name="Birren B."/>
        </authorList>
    </citation>
    <scope>NUCLEOTIDE SEQUENCE [LARGE SCALE GENOMIC DNA]</scope>
    <source>
        <strain evidence="2 3">CBS 43764</strain>
    </source>
</reference>
<dbReference type="EMBL" id="KN847551">
    <property type="protein sequence ID" value="KIW02087.1"/>
    <property type="molecule type" value="Genomic_DNA"/>
</dbReference>
<organism evidence="2 3">
    <name type="scientific">Verruconis gallopava</name>
    <dbReference type="NCBI Taxonomy" id="253628"/>
    <lineage>
        <taxon>Eukaryota</taxon>
        <taxon>Fungi</taxon>
        <taxon>Dikarya</taxon>
        <taxon>Ascomycota</taxon>
        <taxon>Pezizomycotina</taxon>
        <taxon>Dothideomycetes</taxon>
        <taxon>Pleosporomycetidae</taxon>
        <taxon>Venturiales</taxon>
        <taxon>Sympoventuriaceae</taxon>
        <taxon>Verruconis</taxon>
    </lineage>
</organism>
<accession>A0A0D1YMW4</accession>
<dbReference type="GeneID" id="27314552"/>
<feature type="region of interest" description="Disordered" evidence="1">
    <location>
        <begin position="57"/>
        <end position="109"/>
    </location>
</feature>
<dbReference type="AlphaFoldDB" id="A0A0D1YMW4"/>
<gene>
    <name evidence="2" type="ORF">PV09_06579</name>
</gene>
<dbReference type="RefSeq" id="XP_016211956.1">
    <property type="nucleotide sequence ID" value="XM_016360244.1"/>
</dbReference>
<evidence type="ECO:0000313" key="3">
    <source>
        <dbReference type="Proteomes" id="UP000053259"/>
    </source>
</evidence>
<dbReference type="InParanoid" id="A0A0D1YMW4"/>
<dbReference type="Proteomes" id="UP000053259">
    <property type="component" value="Unassembled WGS sequence"/>
</dbReference>
<name>A0A0D1YMW4_9PEZI</name>
<feature type="compositionally biased region" description="Polar residues" evidence="1">
    <location>
        <begin position="93"/>
        <end position="102"/>
    </location>
</feature>